<comment type="subcellular location">
    <subcellularLocation>
        <location evidence="1 14">Cell membrane</location>
        <topology evidence="1 14">Single-pass membrane protein</topology>
    </subcellularLocation>
</comment>
<dbReference type="InterPro" id="IPR050059">
    <property type="entry name" value="ATP_synthase_B_chain"/>
</dbReference>
<evidence type="ECO:0000256" key="6">
    <source>
        <dbReference type="ARBA" id="ARBA00022692"/>
    </source>
</evidence>
<dbReference type="GO" id="GO:0045259">
    <property type="term" value="C:proton-transporting ATP synthase complex"/>
    <property type="evidence" value="ECO:0007669"/>
    <property type="project" value="UniProtKB-KW"/>
</dbReference>
<evidence type="ECO:0000256" key="14">
    <source>
        <dbReference type="HAMAP-Rule" id="MF_01398"/>
    </source>
</evidence>
<comment type="function">
    <text evidence="12 14">F(1)F(0) ATP synthase produces ATP from ADP in the presence of a proton or sodium gradient. F-type ATPases consist of two structural domains, F(1) containing the extramembraneous catalytic core and F(0) containing the membrane proton channel, linked together by a central stalk and a peripheral stalk. During catalysis, ATP synthesis in the catalytic domain of F(1) is coupled via a rotary mechanism of the central stalk subunits to proton translocation.</text>
</comment>
<dbReference type="GO" id="GO:0046961">
    <property type="term" value="F:proton-transporting ATPase activity, rotational mechanism"/>
    <property type="evidence" value="ECO:0007669"/>
    <property type="project" value="TreeGrafter"/>
</dbReference>
<evidence type="ECO:0000256" key="2">
    <source>
        <dbReference type="ARBA" id="ARBA00005513"/>
    </source>
</evidence>
<dbReference type="NCBIfam" id="TIGR01144">
    <property type="entry name" value="ATP_synt_b"/>
    <property type="match status" value="1"/>
</dbReference>
<feature type="transmembrane region" description="Helical" evidence="14">
    <location>
        <begin position="20"/>
        <end position="39"/>
    </location>
</feature>
<feature type="coiled-coil region" evidence="16">
    <location>
        <begin position="57"/>
        <end position="109"/>
    </location>
</feature>
<sequence>MTSIYLGQGPNPVEPDLVELALGLVAFLVLLAIFTKVVAPRFERLYGERTARIEGGIADAEAARAKAAQALAEYRAQVSAARAEASAIRDTARAEAEAAQARVNAEAQDRVQRLIDRGETDLAAQRERVLADLRPELGRLALDLATRVIGEPPAQHIVDRVLTDSDAGRTPPPLPR</sequence>
<dbReference type="CDD" id="cd06503">
    <property type="entry name" value="ATP-synt_Fo_b"/>
    <property type="match status" value="1"/>
</dbReference>
<dbReference type="PANTHER" id="PTHR33445:SF1">
    <property type="entry name" value="ATP SYNTHASE SUBUNIT B"/>
    <property type="match status" value="1"/>
</dbReference>
<keyword evidence="6 14" id="KW-0812">Transmembrane</keyword>
<evidence type="ECO:0000256" key="4">
    <source>
        <dbReference type="ARBA" id="ARBA00022475"/>
    </source>
</evidence>
<gene>
    <name evidence="14" type="primary">atpF</name>
    <name evidence="17" type="ORF">GCM10010171_32050</name>
</gene>
<dbReference type="EMBL" id="BMRB01000002">
    <property type="protein sequence ID" value="GGS35076.1"/>
    <property type="molecule type" value="Genomic_DNA"/>
</dbReference>
<keyword evidence="16" id="KW-0175">Coiled coil</keyword>
<evidence type="ECO:0000313" key="17">
    <source>
        <dbReference type="EMBL" id="GGS35076.1"/>
    </source>
</evidence>
<dbReference type="GO" id="GO:0046933">
    <property type="term" value="F:proton-transporting ATP synthase activity, rotational mechanism"/>
    <property type="evidence" value="ECO:0007669"/>
    <property type="project" value="UniProtKB-UniRule"/>
</dbReference>
<keyword evidence="7 14" id="KW-0375">Hydrogen ion transport</keyword>
<dbReference type="AlphaFoldDB" id="A0A918LDK8"/>
<name>A0A918LDK8_9PSEU</name>
<keyword evidence="18" id="KW-1185">Reference proteome</keyword>
<dbReference type="Proteomes" id="UP000660680">
    <property type="component" value="Unassembled WGS sequence"/>
</dbReference>
<keyword evidence="3 14" id="KW-0813">Transport</keyword>
<comment type="caution">
    <text evidence="17">The sequence shown here is derived from an EMBL/GenBank/DDBJ whole genome shotgun (WGS) entry which is preliminary data.</text>
</comment>
<dbReference type="PANTHER" id="PTHR33445">
    <property type="entry name" value="ATP SYNTHASE SUBUNIT B', CHLOROPLASTIC"/>
    <property type="match status" value="1"/>
</dbReference>
<organism evidence="17 18">
    <name type="scientific">Actinokineospora fastidiosa</name>
    <dbReference type="NCBI Taxonomy" id="1816"/>
    <lineage>
        <taxon>Bacteria</taxon>
        <taxon>Bacillati</taxon>
        <taxon>Actinomycetota</taxon>
        <taxon>Actinomycetes</taxon>
        <taxon>Pseudonocardiales</taxon>
        <taxon>Pseudonocardiaceae</taxon>
        <taxon>Actinokineospora</taxon>
    </lineage>
</organism>
<dbReference type="GO" id="GO:0005886">
    <property type="term" value="C:plasma membrane"/>
    <property type="evidence" value="ECO:0007669"/>
    <property type="project" value="UniProtKB-SubCell"/>
</dbReference>
<comment type="similarity">
    <text evidence="2 14 15">Belongs to the ATPase B chain family.</text>
</comment>
<comment type="subunit">
    <text evidence="13 14">F-type ATPases have 2 components, F(1) - the catalytic core - and F(0) - the membrane proton channel. F(1) has five subunits: alpha(3), beta(3), gamma(1), delta(1), epsilon(1). F(0) has three main subunits: a(1), b(2) and c(10-14). The alpha and beta chains form an alternating ring which encloses part of the gamma chain. F(1) is attached to F(0) by a central stalk formed by the gamma and epsilon chains, while a peripheral stalk is formed by the delta and b chains.</text>
</comment>
<dbReference type="Pfam" id="PF00430">
    <property type="entry name" value="ATP-synt_B"/>
    <property type="match status" value="1"/>
</dbReference>
<protein>
    <recommendedName>
        <fullName evidence="14">ATP synthase subunit b</fullName>
    </recommendedName>
    <alternativeName>
        <fullName evidence="14">ATP synthase F(0) sector subunit b</fullName>
    </alternativeName>
    <alternativeName>
        <fullName evidence="14">ATPase subunit I</fullName>
    </alternativeName>
    <alternativeName>
        <fullName evidence="14">F-type ATPase subunit b</fullName>
        <shortName evidence="14">F-ATPase subunit b</shortName>
    </alternativeName>
</protein>
<evidence type="ECO:0000256" key="12">
    <source>
        <dbReference type="ARBA" id="ARBA00025198"/>
    </source>
</evidence>
<evidence type="ECO:0000256" key="3">
    <source>
        <dbReference type="ARBA" id="ARBA00022448"/>
    </source>
</evidence>
<evidence type="ECO:0000313" key="18">
    <source>
        <dbReference type="Proteomes" id="UP000660680"/>
    </source>
</evidence>
<evidence type="ECO:0000256" key="7">
    <source>
        <dbReference type="ARBA" id="ARBA00022781"/>
    </source>
</evidence>
<dbReference type="InterPro" id="IPR005864">
    <property type="entry name" value="ATP_synth_F0_bsu_bac"/>
</dbReference>
<dbReference type="HAMAP" id="MF_01398">
    <property type="entry name" value="ATP_synth_b_bprime"/>
    <property type="match status" value="1"/>
</dbReference>
<dbReference type="InterPro" id="IPR002146">
    <property type="entry name" value="ATP_synth_b/b'su_bac/chlpt"/>
</dbReference>
<dbReference type="SUPFAM" id="SSF81573">
    <property type="entry name" value="F1F0 ATP synthase subunit B, membrane domain"/>
    <property type="match status" value="1"/>
</dbReference>
<comment type="function">
    <text evidence="14">Component of the F(0) channel, it forms part of the peripheral stalk, linking F(1) to F(0).</text>
</comment>
<keyword evidence="8 14" id="KW-1133">Transmembrane helix</keyword>
<reference evidence="17" key="1">
    <citation type="journal article" date="2014" name="Int. J. Syst. Evol. Microbiol.">
        <title>Complete genome sequence of Corynebacterium casei LMG S-19264T (=DSM 44701T), isolated from a smear-ripened cheese.</title>
        <authorList>
            <consortium name="US DOE Joint Genome Institute (JGI-PGF)"/>
            <person name="Walter F."/>
            <person name="Albersmeier A."/>
            <person name="Kalinowski J."/>
            <person name="Ruckert C."/>
        </authorList>
    </citation>
    <scope>NUCLEOTIDE SEQUENCE</scope>
    <source>
        <strain evidence="17">JCM 3276</strain>
    </source>
</reference>
<evidence type="ECO:0000256" key="5">
    <source>
        <dbReference type="ARBA" id="ARBA00022547"/>
    </source>
</evidence>
<evidence type="ECO:0000256" key="13">
    <source>
        <dbReference type="ARBA" id="ARBA00025830"/>
    </source>
</evidence>
<dbReference type="InterPro" id="IPR028987">
    <property type="entry name" value="ATP_synth_B-like_membr_sf"/>
</dbReference>
<evidence type="ECO:0000256" key="10">
    <source>
        <dbReference type="ARBA" id="ARBA00023136"/>
    </source>
</evidence>
<evidence type="ECO:0000256" key="1">
    <source>
        <dbReference type="ARBA" id="ARBA00004162"/>
    </source>
</evidence>
<keyword evidence="10 14" id="KW-0472">Membrane</keyword>
<evidence type="ECO:0000256" key="16">
    <source>
        <dbReference type="SAM" id="Coils"/>
    </source>
</evidence>
<proteinExistence type="inferred from homology"/>
<keyword evidence="9 14" id="KW-0406">Ion transport</keyword>
<reference evidence="17" key="2">
    <citation type="submission" date="2020-09" db="EMBL/GenBank/DDBJ databases">
        <authorList>
            <person name="Sun Q."/>
            <person name="Ohkuma M."/>
        </authorList>
    </citation>
    <scope>NUCLEOTIDE SEQUENCE</scope>
    <source>
        <strain evidence="17">JCM 3276</strain>
    </source>
</reference>
<dbReference type="RefSeq" id="WP_229786944.1">
    <property type="nucleotide sequence ID" value="NZ_BMRB01000002.1"/>
</dbReference>
<keyword evidence="5 14" id="KW-0138">CF(0)</keyword>
<evidence type="ECO:0000256" key="8">
    <source>
        <dbReference type="ARBA" id="ARBA00022989"/>
    </source>
</evidence>
<evidence type="ECO:0000256" key="9">
    <source>
        <dbReference type="ARBA" id="ARBA00023065"/>
    </source>
</evidence>
<accession>A0A918LDK8</accession>
<keyword evidence="4 14" id="KW-1003">Cell membrane</keyword>
<evidence type="ECO:0000256" key="11">
    <source>
        <dbReference type="ARBA" id="ARBA00023310"/>
    </source>
</evidence>
<keyword evidence="11 14" id="KW-0066">ATP synthesis</keyword>
<evidence type="ECO:0000256" key="15">
    <source>
        <dbReference type="RuleBase" id="RU003848"/>
    </source>
</evidence>